<evidence type="ECO:0000313" key="10">
    <source>
        <dbReference type="Proteomes" id="UP000004968"/>
    </source>
</evidence>
<accession>D3AGD1</accession>
<evidence type="ECO:0000256" key="4">
    <source>
        <dbReference type="ARBA" id="ARBA00022989"/>
    </source>
</evidence>
<evidence type="ECO:0000256" key="2">
    <source>
        <dbReference type="ARBA" id="ARBA00022475"/>
    </source>
</evidence>
<evidence type="ECO:0000256" key="7">
    <source>
        <dbReference type="SAM" id="Phobius"/>
    </source>
</evidence>
<keyword evidence="5 7" id="KW-0472">Membrane</keyword>
<keyword evidence="4 7" id="KW-1133">Transmembrane helix</keyword>
<dbReference type="CDD" id="cd01949">
    <property type="entry name" value="GGDEF"/>
    <property type="match status" value="1"/>
</dbReference>
<dbReference type="PROSITE" id="PS50887">
    <property type="entry name" value="GGDEF"/>
    <property type="match status" value="1"/>
</dbReference>
<keyword evidence="2" id="KW-1003">Cell membrane</keyword>
<dbReference type="Gene3D" id="3.30.450.20">
    <property type="entry name" value="PAS domain"/>
    <property type="match status" value="2"/>
</dbReference>
<dbReference type="InterPro" id="IPR052155">
    <property type="entry name" value="Biofilm_reg_signaling"/>
</dbReference>
<dbReference type="Gene3D" id="3.30.70.270">
    <property type="match status" value="1"/>
</dbReference>
<dbReference type="Pfam" id="PF02743">
    <property type="entry name" value="dCache_1"/>
    <property type="match status" value="1"/>
</dbReference>
<dbReference type="PANTHER" id="PTHR44757">
    <property type="entry name" value="DIGUANYLATE CYCLASE DGCP"/>
    <property type="match status" value="1"/>
</dbReference>
<feature type="domain" description="GGDEF" evidence="8">
    <location>
        <begin position="401"/>
        <end position="534"/>
    </location>
</feature>
<feature type="transmembrane region" description="Helical" evidence="7">
    <location>
        <begin position="305"/>
        <end position="325"/>
    </location>
</feature>
<feature type="transmembrane region" description="Helical" evidence="7">
    <location>
        <begin position="41"/>
        <end position="62"/>
    </location>
</feature>
<dbReference type="InterPro" id="IPR000160">
    <property type="entry name" value="GGDEF_dom"/>
</dbReference>
<dbReference type="GO" id="GO:0005886">
    <property type="term" value="C:plasma membrane"/>
    <property type="evidence" value="ECO:0007669"/>
    <property type="project" value="UniProtKB-SubCell"/>
</dbReference>
<dbReference type="HOGENOM" id="CLU_527518_0_0_9"/>
<dbReference type="EMBL" id="ACIO01000211">
    <property type="protein sequence ID" value="EFC99123.1"/>
    <property type="molecule type" value="Genomic_DNA"/>
</dbReference>
<dbReference type="Pfam" id="PF00990">
    <property type="entry name" value="GGDEF"/>
    <property type="match status" value="1"/>
</dbReference>
<reference evidence="9 10" key="1">
    <citation type="submission" date="2010-01" db="EMBL/GenBank/DDBJ databases">
        <authorList>
            <person name="Weinstock G."/>
            <person name="Sodergren E."/>
            <person name="Clifton S."/>
            <person name="Fulton L."/>
            <person name="Fulton B."/>
            <person name="Courtney L."/>
            <person name="Fronick C."/>
            <person name="Harrison M."/>
            <person name="Strong C."/>
            <person name="Farmer C."/>
            <person name="Delahaunty K."/>
            <person name="Markovic C."/>
            <person name="Hall O."/>
            <person name="Minx P."/>
            <person name="Tomlinson C."/>
            <person name="Mitreva M."/>
            <person name="Nelson J."/>
            <person name="Hou S."/>
            <person name="Wollam A."/>
            <person name="Pepin K.H."/>
            <person name="Johnson M."/>
            <person name="Bhonagiri V."/>
            <person name="Nash W.E."/>
            <person name="Warren W."/>
            <person name="Chinwalla A."/>
            <person name="Mardis E.R."/>
            <person name="Wilson R.K."/>
        </authorList>
    </citation>
    <scope>NUCLEOTIDE SEQUENCE [LARGE SCALE GENOMIC DNA]</scope>
    <source>
        <strain evidence="9 10">DSM 13479</strain>
    </source>
</reference>
<evidence type="ECO:0000313" key="9">
    <source>
        <dbReference type="EMBL" id="EFC99123.1"/>
    </source>
</evidence>
<dbReference type="SMART" id="SM00267">
    <property type="entry name" value="GGDEF"/>
    <property type="match status" value="1"/>
</dbReference>
<comment type="caution">
    <text evidence="9">The sequence shown here is derived from an EMBL/GenBank/DDBJ whole genome shotgun (WGS) entry which is preliminary data.</text>
</comment>
<evidence type="ECO:0000256" key="3">
    <source>
        <dbReference type="ARBA" id="ARBA00022692"/>
    </source>
</evidence>
<dbReference type="InterPro" id="IPR033479">
    <property type="entry name" value="dCache_1"/>
</dbReference>
<feature type="region of interest" description="Disordered" evidence="6">
    <location>
        <begin position="1"/>
        <end position="21"/>
    </location>
</feature>
<evidence type="ECO:0000256" key="1">
    <source>
        <dbReference type="ARBA" id="ARBA00004651"/>
    </source>
</evidence>
<evidence type="ECO:0000259" key="8">
    <source>
        <dbReference type="PROSITE" id="PS50887"/>
    </source>
</evidence>
<name>D3AGD1_9FIRM</name>
<comment type="subcellular location">
    <subcellularLocation>
        <location evidence="1">Cell membrane</location>
        <topology evidence="1">Multi-pass membrane protein</topology>
    </subcellularLocation>
</comment>
<organism evidence="9 10">
    <name type="scientific">Hungatella hathewayi DSM 13479</name>
    <dbReference type="NCBI Taxonomy" id="566550"/>
    <lineage>
        <taxon>Bacteria</taxon>
        <taxon>Bacillati</taxon>
        <taxon>Bacillota</taxon>
        <taxon>Clostridia</taxon>
        <taxon>Lachnospirales</taxon>
        <taxon>Lachnospiraceae</taxon>
        <taxon>Hungatella</taxon>
    </lineage>
</organism>
<dbReference type="NCBIfam" id="TIGR00254">
    <property type="entry name" value="GGDEF"/>
    <property type="match status" value="1"/>
</dbReference>
<dbReference type="Proteomes" id="UP000004968">
    <property type="component" value="Unassembled WGS sequence"/>
</dbReference>
<evidence type="ECO:0000256" key="5">
    <source>
        <dbReference type="ARBA" id="ARBA00023136"/>
    </source>
</evidence>
<gene>
    <name evidence="9" type="ORF">CLOSTHATH_02667</name>
</gene>
<proteinExistence type="predicted"/>
<sequence>MSGECKTPFSQEKGGGTVTKYKNGREKQNEMTYTYMPVLKIIILLCILTIIIMAAGGLAIAFQRMKKEAAAAHENVTAQVSNRVEESLKLLESMAIQPEFYDPSVPPLEKVAKLDRITETYGYIMICFVDSDINVYTIGEEPASLASREYMQQLFSTGQPQITDSFAAGADGITLNYTVAYPLKQNGEITGCLFCAIYFDEIVNILKEASGFSGTQAVLIGSRGQIMSSTNNLQYGEPYLDHVREAKNLGITTDQLETELLAKRPGAYWSIRQGRLCYTIYSNVKNTNWDLLTVIEFWDVYKTQVPAYLVISVFLLLLCAFAVRLTKRFVNEQKQAVNMLVHSIEELEEKIYQNERPDNVDFKEIIRLTSNGLSDGLTGVVTRSVFFKQAEAQLDKVPEERLVALCFVDLDNLKKLNDTHGHAVGDTALKSIGYILREYEKKYDGVVGRYGGDEFVLLLTDIDDEKELKRVMESLVLRLHSDIGTGGIPLPIQCSVGVAVRQSGEKLDEMIAHADEALYFVKQNGKGYYKIYQD</sequence>
<protein>
    <submittedName>
        <fullName evidence="9">Diguanylate cyclase (GGDEF) domain protein</fullName>
    </submittedName>
</protein>
<keyword evidence="3 7" id="KW-0812">Transmembrane</keyword>
<dbReference type="InterPro" id="IPR029787">
    <property type="entry name" value="Nucleotide_cyclase"/>
</dbReference>
<dbReference type="InterPro" id="IPR043128">
    <property type="entry name" value="Rev_trsase/Diguanyl_cyclase"/>
</dbReference>
<dbReference type="AlphaFoldDB" id="D3AGD1"/>
<dbReference type="SUPFAM" id="SSF55073">
    <property type="entry name" value="Nucleotide cyclase"/>
    <property type="match status" value="1"/>
</dbReference>
<evidence type="ECO:0000256" key="6">
    <source>
        <dbReference type="SAM" id="MobiDB-lite"/>
    </source>
</evidence>
<dbReference type="PANTHER" id="PTHR44757:SF2">
    <property type="entry name" value="BIOFILM ARCHITECTURE MAINTENANCE PROTEIN MBAA"/>
    <property type="match status" value="1"/>
</dbReference>